<feature type="compositionally biased region" description="Low complexity" evidence="1">
    <location>
        <begin position="315"/>
        <end position="333"/>
    </location>
</feature>
<protein>
    <recommendedName>
        <fullName evidence="5">Ig-like domain-containing protein</fullName>
    </recommendedName>
</protein>
<dbReference type="RefSeq" id="WP_343948450.1">
    <property type="nucleotide sequence ID" value="NZ_BAAAHQ010000002.1"/>
</dbReference>
<gene>
    <name evidence="3" type="ORF">GCM10009560_09560</name>
</gene>
<feature type="compositionally biased region" description="Gly residues" evidence="1">
    <location>
        <begin position="334"/>
        <end position="348"/>
    </location>
</feature>
<keyword evidence="2" id="KW-1133">Transmembrane helix</keyword>
<comment type="caution">
    <text evidence="3">The sequence shown here is derived from an EMBL/GenBank/DDBJ whole genome shotgun (WGS) entry which is preliminary data.</text>
</comment>
<keyword evidence="2" id="KW-0472">Membrane</keyword>
<evidence type="ECO:0000313" key="3">
    <source>
        <dbReference type="EMBL" id="GAA0915328.1"/>
    </source>
</evidence>
<reference evidence="3 4" key="1">
    <citation type="journal article" date="2019" name="Int. J. Syst. Evol. Microbiol.">
        <title>The Global Catalogue of Microorganisms (GCM) 10K type strain sequencing project: providing services to taxonomists for standard genome sequencing and annotation.</title>
        <authorList>
            <consortium name="The Broad Institute Genomics Platform"/>
            <consortium name="The Broad Institute Genome Sequencing Center for Infectious Disease"/>
            <person name="Wu L."/>
            <person name="Ma J."/>
        </authorList>
    </citation>
    <scope>NUCLEOTIDE SEQUENCE [LARGE SCALE GENOMIC DNA]</scope>
    <source>
        <strain evidence="3 4">JCM 11136</strain>
    </source>
</reference>
<keyword evidence="2" id="KW-0812">Transmembrane</keyword>
<organism evidence="3 4">
    <name type="scientific">Nonomuraea longicatena</name>
    <dbReference type="NCBI Taxonomy" id="83682"/>
    <lineage>
        <taxon>Bacteria</taxon>
        <taxon>Bacillati</taxon>
        <taxon>Actinomycetota</taxon>
        <taxon>Actinomycetes</taxon>
        <taxon>Streptosporangiales</taxon>
        <taxon>Streptosporangiaceae</taxon>
        <taxon>Nonomuraea</taxon>
    </lineage>
</organism>
<sequence>MGDGHGDIAGYRLTGRTRIAELGSWSGAITPDGRRAGVLRFDPHVVGLPGVRERLIAAVVTDRQLAASGVAGLVPPADLAAVGDEVWLLTDRPVSPVLSELLTAGVVDAAGAAAVLVETARILMTLHTAESPQAPQTAPTPSEPPHAARGASDRAYGAGVTHGSLSAATVVVAEDGSVHLLERGLADAVHGVVSAPGQDVAAWARLAGELAASAPPHVAEMFERAAAAAVRHGLATARATLLGDHDRLPAGRISLDRLAMEARHRAAVESRHPAAGRPTENPGTRPTVPASGADRDEGEIVTVRRVPTAPPQRFGPGVATGPTDATTAAPTRGRGPGSGRRQGSGRGSGRNRARPVSVVALVVAVVVAGVVFAWARSGGSVPLTVTTLEVRTSETTVGCDSAVIVTGRVTTNGAPGEIVYEWSQSDRATRTRRTQQVTAGTTEYTLPLRWSVAGKSTVKLTATLTIVSPDRLEKRADFTYQC</sequence>
<keyword evidence="4" id="KW-1185">Reference proteome</keyword>
<name>A0ABN1NSH1_9ACTN</name>
<evidence type="ECO:0000313" key="4">
    <source>
        <dbReference type="Proteomes" id="UP001501578"/>
    </source>
</evidence>
<dbReference type="Proteomes" id="UP001501578">
    <property type="component" value="Unassembled WGS sequence"/>
</dbReference>
<evidence type="ECO:0000256" key="2">
    <source>
        <dbReference type="SAM" id="Phobius"/>
    </source>
</evidence>
<proteinExistence type="predicted"/>
<feature type="region of interest" description="Disordered" evidence="1">
    <location>
        <begin position="264"/>
        <end position="353"/>
    </location>
</feature>
<dbReference type="EMBL" id="BAAAHQ010000002">
    <property type="protein sequence ID" value="GAA0915328.1"/>
    <property type="molecule type" value="Genomic_DNA"/>
</dbReference>
<feature type="transmembrane region" description="Helical" evidence="2">
    <location>
        <begin position="356"/>
        <end position="375"/>
    </location>
</feature>
<evidence type="ECO:0000256" key="1">
    <source>
        <dbReference type="SAM" id="MobiDB-lite"/>
    </source>
</evidence>
<accession>A0ABN1NSH1</accession>
<feature type="region of interest" description="Disordered" evidence="1">
    <location>
        <begin position="130"/>
        <end position="155"/>
    </location>
</feature>
<evidence type="ECO:0008006" key="5">
    <source>
        <dbReference type="Google" id="ProtNLM"/>
    </source>
</evidence>
<feature type="compositionally biased region" description="Polar residues" evidence="1">
    <location>
        <begin position="130"/>
        <end position="140"/>
    </location>
</feature>